<dbReference type="PANTHER" id="PTHR43308">
    <property type="entry name" value="OUTER MEMBRANE PROTEIN ALPHA-RELATED"/>
    <property type="match status" value="1"/>
</dbReference>
<evidence type="ECO:0000256" key="1">
    <source>
        <dbReference type="SAM" id="SignalP"/>
    </source>
</evidence>
<feature type="domain" description="SLH" evidence="2">
    <location>
        <begin position="124"/>
        <end position="185"/>
    </location>
</feature>
<keyword evidence="1" id="KW-0732">Signal</keyword>
<dbReference type="SUPFAM" id="SSF51126">
    <property type="entry name" value="Pectin lyase-like"/>
    <property type="match status" value="2"/>
</dbReference>
<dbReference type="SMART" id="SM00710">
    <property type="entry name" value="PbH1"/>
    <property type="match status" value="8"/>
</dbReference>
<dbReference type="Gene3D" id="2.160.20.10">
    <property type="entry name" value="Single-stranded right-handed beta-helix, Pectin lyase-like"/>
    <property type="match status" value="1"/>
</dbReference>
<dbReference type="EMBL" id="JAVDSB010000003">
    <property type="protein sequence ID" value="MDR6551041.1"/>
    <property type="molecule type" value="Genomic_DNA"/>
</dbReference>
<accession>A0ABU1NU82</accession>
<gene>
    <name evidence="3" type="ORF">J2736_002228</name>
</gene>
<comment type="caution">
    <text evidence="3">The sequence shown here is derived from an EMBL/GenBank/DDBJ whole genome shotgun (WGS) entry which is preliminary data.</text>
</comment>
<dbReference type="InterPro" id="IPR051465">
    <property type="entry name" value="Cell_Envelope_Struct_Comp"/>
</dbReference>
<dbReference type="Pfam" id="PF06452">
    <property type="entry name" value="CBM9_1"/>
    <property type="match status" value="1"/>
</dbReference>
<organism evidence="3 4">
    <name type="scientific">Paenibacillus qinlingensis</name>
    <dbReference type="NCBI Taxonomy" id="1837343"/>
    <lineage>
        <taxon>Bacteria</taxon>
        <taxon>Bacillati</taxon>
        <taxon>Bacillota</taxon>
        <taxon>Bacilli</taxon>
        <taxon>Bacillales</taxon>
        <taxon>Paenibacillaceae</taxon>
        <taxon>Paenibacillus</taxon>
    </lineage>
</organism>
<sequence length="737" mass="77977">MKRTLFVKWMSCMTLAGMLVTSVGTASAAGVSTTSTDQPISRSEFVTLMNRTFGFTEKANISFSDVNPGSANYDEVAKAVKAGYIQGYEDGTFGASKSISRQEAAVMIARARGLSSAPSTATQFSDNNSIASWAKDAVNMTVARRILIGNAVDQTLRPLDPINRAEAALVLHRAAAPLQSLSILDYGAVPNDGKDDLPAIKLAVEAAKAKGKGVYVPSGEFNLNGVLTLDAVDLTGDGDTSILKSMDLKFQAIILTGEGTDLSAVKLTSVPASVRLTNDDSARVRVGPNAKNYSITNIVIDGGSSVGFFNAGTNGVISGNTVKNMLADGIHITALSSEILVENNTVNRVGDDFIAVVSYEKFGGWVKNVTIRNNNVSDGEARGLTVSGGENVLVENNKVSDIDGAGIYLSSEGNYKTYAVKDTFVRNNTVVNDSRDGGSPTQGGLNITATNKNPSLVNVVIENNTFTDSHDNGVLIAGTFEIKGVQFKNNTIVNPKNYGILIVKTIVGDINIAGNKVTKSGKAVYANQSSDKRITSDLASEGSGSGGAGTSSVAAYGTPKIDGEIDGLWADASVLQMNTAATGTTGTAKIAWDEKALYYLFEMKDTTPYAVAVNEKNDSVEVWVDELNKKNGAKTTGDYQMRVDLKNAVTTSMKGLNLTNVVSAVKEVKGGYIIEFAVPYRELKPAADTIIGFNASANDDSNGDGVRNAFVTWVDKNLPYWADTKVYNEVKLAAPKK</sequence>
<evidence type="ECO:0000313" key="4">
    <source>
        <dbReference type="Proteomes" id="UP001267290"/>
    </source>
</evidence>
<feature type="signal peptide" evidence="1">
    <location>
        <begin position="1"/>
        <end position="28"/>
    </location>
</feature>
<feature type="chain" id="PRO_5047297232" description="SLH domain-containing protein" evidence="1">
    <location>
        <begin position="29"/>
        <end position="737"/>
    </location>
</feature>
<evidence type="ECO:0000259" key="2">
    <source>
        <dbReference type="PROSITE" id="PS51272"/>
    </source>
</evidence>
<evidence type="ECO:0000313" key="3">
    <source>
        <dbReference type="EMBL" id="MDR6551041.1"/>
    </source>
</evidence>
<dbReference type="Pfam" id="PF00395">
    <property type="entry name" value="SLH"/>
    <property type="match status" value="2"/>
</dbReference>
<dbReference type="InterPro" id="IPR010502">
    <property type="entry name" value="Carb-bd_dom_fam9"/>
</dbReference>
<dbReference type="InterPro" id="IPR011050">
    <property type="entry name" value="Pectin_lyase_fold/virulence"/>
</dbReference>
<proteinExistence type="predicted"/>
<dbReference type="Gene3D" id="2.60.40.1190">
    <property type="match status" value="1"/>
</dbReference>
<dbReference type="Proteomes" id="UP001267290">
    <property type="component" value="Unassembled WGS sequence"/>
</dbReference>
<dbReference type="RefSeq" id="WP_310226395.1">
    <property type="nucleotide sequence ID" value="NZ_JAVDSB010000003.1"/>
</dbReference>
<dbReference type="SUPFAM" id="SSF49344">
    <property type="entry name" value="CBD9-like"/>
    <property type="match status" value="1"/>
</dbReference>
<feature type="domain" description="SLH" evidence="2">
    <location>
        <begin position="59"/>
        <end position="122"/>
    </location>
</feature>
<protein>
    <recommendedName>
        <fullName evidence="2">SLH domain-containing protein</fullName>
    </recommendedName>
</protein>
<dbReference type="PROSITE" id="PS51272">
    <property type="entry name" value="SLH"/>
    <property type="match status" value="2"/>
</dbReference>
<keyword evidence="4" id="KW-1185">Reference proteome</keyword>
<reference evidence="3 4" key="1">
    <citation type="submission" date="2023-07" db="EMBL/GenBank/DDBJ databases">
        <title>Sorghum-associated microbial communities from plants grown in Nebraska, USA.</title>
        <authorList>
            <person name="Schachtman D."/>
        </authorList>
    </citation>
    <scope>NUCLEOTIDE SEQUENCE [LARGE SCALE GENOMIC DNA]</scope>
    <source>
        <strain evidence="3 4">CC258</strain>
    </source>
</reference>
<dbReference type="InterPro" id="IPR001119">
    <property type="entry name" value="SLH_dom"/>
</dbReference>
<dbReference type="InterPro" id="IPR006626">
    <property type="entry name" value="PbH1"/>
</dbReference>
<dbReference type="InterPro" id="IPR039448">
    <property type="entry name" value="Beta_helix"/>
</dbReference>
<name>A0ABU1NU82_9BACL</name>
<dbReference type="InterPro" id="IPR012334">
    <property type="entry name" value="Pectin_lyas_fold"/>
</dbReference>
<dbReference type="Pfam" id="PF13229">
    <property type="entry name" value="Beta_helix"/>
    <property type="match status" value="1"/>
</dbReference>